<dbReference type="RefSeq" id="WP_341843696.1">
    <property type="nucleotide sequence ID" value="NZ_CP149792.1"/>
</dbReference>
<dbReference type="SUPFAM" id="SSF54427">
    <property type="entry name" value="NTF2-like"/>
    <property type="match status" value="1"/>
</dbReference>
<dbReference type="InterPro" id="IPR032710">
    <property type="entry name" value="NTF2-like_dom_sf"/>
</dbReference>
<name>A0ABZ2ZEG4_9BACT</name>
<protein>
    <recommendedName>
        <fullName evidence="3">DUF4440 domain-containing protein</fullName>
    </recommendedName>
</protein>
<accession>A0ABZ2ZEG4</accession>
<reference evidence="1 2" key="1">
    <citation type="submission" date="2024-03" db="EMBL/GenBank/DDBJ databases">
        <title>Chitinophaga caseinilytica sp. nov., a casein hydrolysing bacterium isolated from forest soil.</title>
        <authorList>
            <person name="Lee D.S."/>
            <person name="Han D.M."/>
            <person name="Baek J.H."/>
            <person name="Choi D.G."/>
            <person name="Jeon J.H."/>
            <person name="Jeon C.O."/>
        </authorList>
    </citation>
    <scope>NUCLEOTIDE SEQUENCE [LARGE SCALE GENOMIC DNA]</scope>
    <source>
        <strain evidence="1 2">KACC 19118</strain>
    </source>
</reference>
<sequence>MTQEAPIATTPDKTTEVFMHYFNLGNVDDLIDAYYEKNAVIAGSPGSIARGAALKEALLPYFSLNGRISGATRHTLINGDIALLILDWAVEFNDEKGNPARYGGTSTDVVRKGADGVWRCVIDNPHNIL</sequence>
<evidence type="ECO:0008006" key="3">
    <source>
        <dbReference type="Google" id="ProtNLM"/>
    </source>
</evidence>
<dbReference type="EMBL" id="CP150096">
    <property type="protein sequence ID" value="WZN49121.1"/>
    <property type="molecule type" value="Genomic_DNA"/>
</dbReference>
<evidence type="ECO:0000313" key="2">
    <source>
        <dbReference type="Proteomes" id="UP001449657"/>
    </source>
</evidence>
<organism evidence="1 2">
    <name type="scientific">Chitinophaga caseinilytica</name>
    <dbReference type="NCBI Taxonomy" id="2267521"/>
    <lineage>
        <taxon>Bacteria</taxon>
        <taxon>Pseudomonadati</taxon>
        <taxon>Bacteroidota</taxon>
        <taxon>Chitinophagia</taxon>
        <taxon>Chitinophagales</taxon>
        <taxon>Chitinophagaceae</taxon>
        <taxon>Chitinophaga</taxon>
    </lineage>
</organism>
<keyword evidence="2" id="KW-1185">Reference proteome</keyword>
<dbReference type="Gene3D" id="3.10.450.50">
    <property type="match status" value="1"/>
</dbReference>
<proteinExistence type="predicted"/>
<gene>
    <name evidence="1" type="ORF">WJU22_13170</name>
</gene>
<dbReference type="Proteomes" id="UP001449657">
    <property type="component" value="Chromosome"/>
</dbReference>
<evidence type="ECO:0000313" key="1">
    <source>
        <dbReference type="EMBL" id="WZN49121.1"/>
    </source>
</evidence>